<keyword evidence="4" id="KW-0539">Nucleus</keyword>
<evidence type="ECO:0000256" key="2">
    <source>
        <dbReference type="ARBA" id="ARBA00023015"/>
    </source>
</evidence>
<gene>
    <name evidence="8" type="ORF">NA57DRAFT_74386</name>
</gene>
<dbReference type="EMBL" id="ML978124">
    <property type="protein sequence ID" value="KAF2100790.1"/>
    <property type="molecule type" value="Genomic_DNA"/>
</dbReference>
<dbReference type="OrthoDB" id="10266074at2759"/>
<evidence type="ECO:0000313" key="8">
    <source>
        <dbReference type="EMBL" id="KAF2100790.1"/>
    </source>
</evidence>
<keyword evidence="9" id="KW-1185">Reference proteome</keyword>
<organism evidence="8 9">
    <name type="scientific">Rhizodiscina lignyota</name>
    <dbReference type="NCBI Taxonomy" id="1504668"/>
    <lineage>
        <taxon>Eukaryota</taxon>
        <taxon>Fungi</taxon>
        <taxon>Dikarya</taxon>
        <taxon>Ascomycota</taxon>
        <taxon>Pezizomycotina</taxon>
        <taxon>Dothideomycetes</taxon>
        <taxon>Pleosporomycetidae</taxon>
        <taxon>Aulographales</taxon>
        <taxon>Rhizodiscinaceae</taxon>
        <taxon>Rhizodiscina</taxon>
    </lineage>
</organism>
<evidence type="ECO:0000256" key="7">
    <source>
        <dbReference type="SAM" id="MobiDB-lite"/>
    </source>
</evidence>
<dbReference type="GO" id="GO:0046982">
    <property type="term" value="F:protein heterodimerization activity"/>
    <property type="evidence" value="ECO:0007669"/>
    <property type="project" value="InterPro"/>
</dbReference>
<keyword evidence="3" id="KW-0804">Transcription</keyword>
<accession>A0A9P4IFU0</accession>
<keyword evidence="2" id="KW-0805">Transcription regulation</keyword>
<dbReference type="InterPro" id="IPR009072">
    <property type="entry name" value="Histone-fold"/>
</dbReference>
<dbReference type="InterPro" id="IPR003195">
    <property type="entry name" value="TFIID_TAF13"/>
</dbReference>
<evidence type="ECO:0000256" key="3">
    <source>
        <dbReference type="ARBA" id="ARBA00023163"/>
    </source>
</evidence>
<dbReference type="PANTHER" id="PTHR11380">
    <property type="entry name" value="TRANSCRIPTION INITIATION FACTOR TFIID/SUPT3-RELATED"/>
    <property type="match status" value="1"/>
</dbReference>
<name>A0A9P4IFU0_9PEZI</name>
<dbReference type="GO" id="GO:0005669">
    <property type="term" value="C:transcription factor TFIID complex"/>
    <property type="evidence" value="ECO:0007669"/>
    <property type="project" value="TreeGrafter"/>
</dbReference>
<evidence type="ECO:0000256" key="1">
    <source>
        <dbReference type="ARBA" id="ARBA00004123"/>
    </source>
</evidence>
<dbReference type="Gene3D" id="1.10.20.10">
    <property type="entry name" value="Histone, subunit A"/>
    <property type="match status" value="1"/>
</dbReference>
<comment type="subcellular location">
    <subcellularLocation>
        <location evidence="1">Nucleus</location>
    </subcellularLocation>
</comment>
<evidence type="ECO:0000256" key="5">
    <source>
        <dbReference type="ARBA" id="ARBA00038392"/>
    </source>
</evidence>
<dbReference type="AlphaFoldDB" id="A0A9P4IFU0"/>
<evidence type="ECO:0000313" key="9">
    <source>
        <dbReference type="Proteomes" id="UP000799772"/>
    </source>
</evidence>
<dbReference type="Proteomes" id="UP000799772">
    <property type="component" value="Unassembled WGS sequence"/>
</dbReference>
<sequence>MTEPRMRQRVKGQQFAPNDLEALLMGFGDSPQPPLKETIRTLDEIITDFIIETSHAAALCASYSRRAKIKVDDFKFMLRRDPKKLGRVLEMLSMDKRLKAERKAFSMEEEELKRAKAAQRAEERSKKRKGGARDDEDEEEDEDGADGSIVNGTTEKKKPRKKRVKKEKERE</sequence>
<dbReference type="SUPFAM" id="SSF47113">
    <property type="entry name" value="Histone-fold"/>
    <property type="match status" value="1"/>
</dbReference>
<dbReference type="Pfam" id="PF02269">
    <property type="entry name" value="TFIID-18kDa"/>
    <property type="match status" value="1"/>
</dbReference>
<feature type="compositionally biased region" description="Basic and acidic residues" evidence="7">
    <location>
        <begin position="104"/>
        <end position="125"/>
    </location>
</feature>
<feature type="region of interest" description="Disordered" evidence="7">
    <location>
        <begin position="104"/>
        <end position="171"/>
    </location>
</feature>
<protein>
    <recommendedName>
        <fullName evidence="6">Transcription initiation factor TFIID subunit 13</fullName>
    </recommendedName>
</protein>
<comment type="similarity">
    <text evidence="5">Belongs to the TAF13 family.</text>
</comment>
<dbReference type="CDD" id="cd07978">
    <property type="entry name" value="HFD_TAF13"/>
    <property type="match status" value="1"/>
</dbReference>
<reference evidence="8" key="1">
    <citation type="journal article" date="2020" name="Stud. Mycol.">
        <title>101 Dothideomycetes genomes: a test case for predicting lifestyles and emergence of pathogens.</title>
        <authorList>
            <person name="Haridas S."/>
            <person name="Albert R."/>
            <person name="Binder M."/>
            <person name="Bloem J."/>
            <person name="Labutti K."/>
            <person name="Salamov A."/>
            <person name="Andreopoulos B."/>
            <person name="Baker S."/>
            <person name="Barry K."/>
            <person name="Bills G."/>
            <person name="Bluhm B."/>
            <person name="Cannon C."/>
            <person name="Castanera R."/>
            <person name="Culley D."/>
            <person name="Daum C."/>
            <person name="Ezra D."/>
            <person name="Gonzalez J."/>
            <person name="Henrissat B."/>
            <person name="Kuo A."/>
            <person name="Liang C."/>
            <person name="Lipzen A."/>
            <person name="Lutzoni F."/>
            <person name="Magnuson J."/>
            <person name="Mondo S."/>
            <person name="Nolan M."/>
            <person name="Ohm R."/>
            <person name="Pangilinan J."/>
            <person name="Park H.-J."/>
            <person name="Ramirez L."/>
            <person name="Alfaro M."/>
            <person name="Sun H."/>
            <person name="Tritt A."/>
            <person name="Yoshinaga Y."/>
            <person name="Zwiers L.-H."/>
            <person name="Turgeon B."/>
            <person name="Goodwin S."/>
            <person name="Spatafora J."/>
            <person name="Crous P."/>
            <person name="Grigoriev I."/>
        </authorList>
    </citation>
    <scope>NUCLEOTIDE SEQUENCE</scope>
    <source>
        <strain evidence="8">CBS 133067</strain>
    </source>
</reference>
<dbReference type="PANTHER" id="PTHR11380:SF5">
    <property type="entry name" value="TRANSCRIPTION INITIATION FACTOR TFIID SUBUNIT 13"/>
    <property type="match status" value="1"/>
</dbReference>
<feature type="compositionally biased region" description="Acidic residues" evidence="7">
    <location>
        <begin position="134"/>
        <end position="145"/>
    </location>
</feature>
<comment type="caution">
    <text evidence="8">The sequence shown here is derived from an EMBL/GenBank/DDBJ whole genome shotgun (WGS) entry which is preliminary data.</text>
</comment>
<evidence type="ECO:0000256" key="6">
    <source>
        <dbReference type="ARBA" id="ARBA00040136"/>
    </source>
</evidence>
<proteinExistence type="inferred from homology"/>
<evidence type="ECO:0000256" key="4">
    <source>
        <dbReference type="ARBA" id="ARBA00023242"/>
    </source>
</evidence>
<dbReference type="GO" id="GO:0051123">
    <property type="term" value="P:RNA polymerase II preinitiation complex assembly"/>
    <property type="evidence" value="ECO:0007669"/>
    <property type="project" value="TreeGrafter"/>
</dbReference>